<evidence type="ECO:0000313" key="1">
    <source>
        <dbReference type="EMBL" id="KEI72023.1"/>
    </source>
</evidence>
<proteinExistence type="predicted"/>
<gene>
    <name evidence="1" type="ORF">GV64_15990</name>
</gene>
<dbReference type="Proteomes" id="UP000027997">
    <property type="component" value="Unassembled WGS sequence"/>
</dbReference>
<name>A0A081KCZ7_9GAMM</name>
<sequence>MTYVQAAVIRYKWRLAILQSWRLRRLQIQNLNHEEHKEHKVFLEYAFLRVFVLSVVIKDEIREPQSLSVPQGHYSK</sequence>
<comment type="caution">
    <text evidence="1">The sequence shown here is derived from an EMBL/GenBank/DDBJ whole genome shotgun (WGS) entry which is preliminary data.</text>
</comment>
<dbReference type="EMBL" id="JOJP01000001">
    <property type="protein sequence ID" value="KEI72023.1"/>
    <property type="molecule type" value="Genomic_DNA"/>
</dbReference>
<keyword evidence="2" id="KW-1185">Reference proteome</keyword>
<accession>A0A081KCZ7</accession>
<organism evidence="1 2">
    <name type="scientific">Endozoicomonas elysicola</name>
    <dbReference type="NCBI Taxonomy" id="305900"/>
    <lineage>
        <taxon>Bacteria</taxon>
        <taxon>Pseudomonadati</taxon>
        <taxon>Pseudomonadota</taxon>
        <taxon>Gammaproteobacteria</taxon>
        <taxon>Oceanospirillales</taxon>
        <taxon>Endozoicomonadaceae</taxon>
        <taxon>Endozoicomonas</taxon>
    </lineage>
</organism>
<dbReference type="AlphaFoldDB" id="A0A081KCZ7"/>
<reference evidence="1 2" key="1">
    <citation type="submission" date="2014-06" db="EMBL/GenBank/DDBJ databases">
        <title>Whole Genome Sequences of Three Symbiotic Endozoicomonas Bacteria.</title>
        <authorList>
            <person name="Neave M.J."/>
            <person name="Apprill A."/>
            <person name="Voolstra C.R."/>
        </authorList>
    </citation>
    <scope>NUCLEOTIDE SEQUENCE [LARGE SCALE GENOMIC DNA]</scope>
    <source>
        <strain evidence="1 2">DSM 22380</strain>
    </source>
</reference>
<evidence type="ECO:0000313" key="2">
    <source>
        <dbReference type="Proteomes" id="UP000027997"/>
    </source>
</evidence>
<protein>
    <submittedName>
        <fullName evidence="1">Uncharacterized protein</fullName>
    </submittedName>
</protein>